<protein>
    <submittedName>
        <fullName evidence="1">Uncharacterized protein</fullName>
    </submittedName>
</protein>
<gene>
    <name evidence="1" type="ORF">PGT21_033506</name>
</gene>
<dbReference type="AlphaFoldDB" id="A0A5B0PZJ4"/>
<organism evidence="1 2">
    <name type="scientific">Puccinia graminis f. sp. tritici</name>
    <dbReference type="NCBI Taxonomy" id="56615"/>
    <lineage>
        <taxon>Eukaryota</taxon>
        <taxon>Fungi</taxon>
        <taxon>Dikarya</taxon>
        <taxon>Basidiomycota</taxon>
        <taxon>Pucciniomycotina</taxon>
        <taxon>Pucciniomycetes</taxon>
        <taxon>Pucciniales</taxon>
        <taxon>Pucciniaceae</taxon>
        <taxon>Puccinia</taxon>
    </lineage>
</organism>
<proteinExistence type="predicted"/>
<sequence length="189" mass="20096">MELPVAHQPTGIPSDLDLDWMPDSLIEFLSTGGENKPKSVEIFSAFPGKDFESSGLPEVWAGFQPRPAPDGRPHRRSVYGPGPLPVGGVLGLGLGLLSSSSAPPESPPPMVTIPVPSSMACPTVNSVPVAHTPKYVTLTVSTIISFLDKLPSITEDHLKESALFVFEKLLTRKPDKECGLFEVILGDAG</sequence>
<comment type="caution">
    <text evidence="1">The sequence shown here is derived from an EMBL/GenBank/DDBJ whole genome shotgun (WGS) entry which is preliminary data.</text>
</comment>
<dbReference type="EMBL" id="VSWC01000040">
    <property type="protein sequence ID" value="KAA1106338.1"/>
    <property type="molecule type" value="Genomic_DNA"/>
</dbReference>
<reference evidence="1 2" key="1">
    <citation type="submission" date="2019-05" db="EMBL/GenBank/DDBJ databases">
        <title>Emergence of the Ug99 lineage of the wheat stem rust pathogen through somatic hybridization.</title>
        <authorList>
            <person name="Li F."/>
            <person name="Upadhyaya N.M."/>
            <person name="Sperschneider J."/>
            <person name="Matny O."/>
            <person name="Nguyen-Phuc H."/>
            <person name="Mago R."/>
            <person name="Raley C."/>
            <person name="Miller M.E."/>
            <person name="Silverstein K.A.T."/>
            <person name="Henningsen E."/>
            <person name="Hirsch C.D."/>
            <person name="Visser B."/>
            <person name="Pretorius Z.A."/>
            <person name="Steffenson B.J."/>
            <person name="Schwessinger B."/>
            <person name="Dodds P.N."/>
            <person name="Figueroa M."/>
        </authorList>
    </citation>
    <scope>NUCLEOTIDE SEQUENCE [LARGE SCALE GENOMIC DNA]</scope>
    <source>
        <strain evidence="1">21-0</strain>
    </source>
</reference>
<evidence type="ECO:0000313" key="1">
    <source>
        <dbReference type="EMBL" id="KAA1106338.1"/>
    </source>
</evidence>
<accession>A0A5B0PZJ4</accession>
<evidence type="ECO:0000313" key="2">
    <source>
        <dbReference type="Proteomes" id="UP000324748"/>
    </source>
</evidence>
<dbReference type="Proteomes" id="UP000324748">
    <property type="component" value="Unassembled WGS sequence"/>
</dbReference>
<name>A0A5B0PZJ4_PUCGR</name>
<keyword evidence="2" id="KW-1185">Reference proteome</keyword>